<protein>
    <submittedName>
        <fullName evidence="1">Uncharacterized protein</fullName>
    </submittedName>
</protein>
<proteinExistence type="predicted"/>
<gene>
    <name evidence="1" type="ORF">DEH80_07540</name>
</gene>
<sequence length="119" mass="13560">MKPLTLRLLCDDILRTFQAQQVDGQRPLAVRSIYQHFDNGDLLLEQFGDALGQLVREGVFESVLQDGELYLRLTDRGHARSLAVTGTPPLLHRLLRQVFALQYKLQAPVGPVQRRRGRI</sequence>
<name>A0A363UMK1_9GAMM</name>
<keyword evidence="2" id="KW-1185">Reference proteome</keyword>
<evidence type="ECO:0000313" key="2">
    <source>
        <dbReference type="Proteomes" id="UP000251800"/>
    </source>
</evidence>
<dbReference type="EMBL" id="QEQK01000005">
    <property type="protein sequence ID" value="PWN56656.1"/>
    <property type="molecule type" value="Genomic_DNA"/>
</dbReference>
<evidence type="ECO:0000313" key="1">
    <source>
        <dbReference type="EMBL" id="PWN56656.1"/>
    </source>
</evidence>
<dbReference type="AlphaFoldDB" id="A0A363UMK1"/>
<reference evidence="1 2" key="1">
    <citation type="submission" date="2018-05" db="EMBL/GenBank/DDBJ databases">
        <title>Abyssibacter profundi OUC007T gen. nov., sp. nov, a marine bacterium isolated from seawater of the Mariana Trench.</title>
        <authorList>
            <person name="Zhou S."/>
        </authorList>
    </citation>
    <scope>NUCLEOTIDE SEQUENCE [LARGE SCALE GENOMIC DNA]</scope>
    <source>
        <strain evidence="1 2">OUC007</strain>
    </source>
</reference>
<comment type="caution">
    <text evidence="1">The sequence shown here is derived from an EMBL/GenBank/DDBJ whole genome shotgun (WGS) entry which is preliminary data.</text>
</comment>
<organism evidence="1 2">
    <name type="scientific">Abyssibacter profundi</name>
    <dbReference type="NCBI Taxonomy" id="2182787"/>
    <lineage>
        <taxon>Bacteria</taxon>
        <taxon>Pseudomonadati</taxon>
        <taxon>Pseudomonadota</taxon>
        <taxon>Gammaproteobacteria</taxon>
        <taxon>Chromatiales</taxon>
        <taxon>Oceanococcaceae</taxon>
        <taxon>Abyssibacter</taxon>
    </lineage>
</organism>
<dbReference type="RefSeq" id="WP_109719850.1">
    <property type="nucleotide sequence ID" value="NZ_QEQK01000005.1"/>
</dbReference>
<dbReference type="Proteomes" id="UP000251800">
    <property type="component" value="Unassembled WGS sequence"/>
</dbReference>
<accession>A0A363UMK1</accession>